<reference evidence="2" key="1">
    <citation type="submission" date="2016-05" db="EMBL/GenBank/DDBJ databases">
        <authorList>
            <person name="Lavstsen T."/>
            <person name="Jespersen J.S."/>
        </authorList>
    </citation>
    <scope>NUCLEOTIDE SEQUENCE</scope>
    <source>
        <tissue evidence="2">Brain</tissue>
    </source>
</reference>
<sequence>GFHAAHSLSPAPSWWCEGLPEAERAAIHSQHRGHPHLPGRVHARREATRRAHGAQPAGACTNHIDTP</sequence>
<feature type="region of interest" description="Disordered" evidence="1">
    <location>
        <begin position="28"/>
        <end position="67"/>
    </location>
</feature>
<evidence type="ECO:0000256" key="1">
    <source>
        <dbReference type="SAM" id="MobiDB-lite"/>
    </source>
</evidence>
<evidence type="ECO:0000313" key="2">
    <source>
        <dbReference type="EMBL" id="SBP68898.1"/>
    </source>
</evidence>
<feature type="compositionally biased region" description="Basic residues" evidence="1">
    <location>
        <begin position="29"/>
        <end position="43"/>
    </location>
</feature>
<dbReference type="AlphaFoldDB" id="A0A1A8BPW6"/>
<accession>A0A1A8BPW6</accession>
<proteinExistence type="predicted"/>
<name>A0A1A8BPW6_NOTKA</name>
<gene>
    <name evidence="2" type="primary">ESRP1</name>
</gene>
<reference evidence="2" key="2">
    <citation type="submission" date="2016-06" db="EMBL/GenBank/DDBJ databases">
        <title>The genome of a short-lived fish provides insights into sex chromosome evolution and the genetic control of aging.</title>
        <authorList>
            <person name="Reichwald K."/>
            <person name="Felder M."/>
            <person name="Petzold A."/>
            <person name="Koch P."/>
            <person name="Groth M."/>
            <person name="Platzer M."/>
        </authorList>
    </citation>
    <scope>NUCLEOTIDE SEQUENCE</scope>
    <source>
        <tissue evidence="2">Brain</tissue>
    </source>
</reference>
<organism evidence="2">
    <name type="scientific">Nothobranchius kadleci</name>
    <name type="common">African annual killifish</name>
    <dbReference type="NCBI Taxonomy" id="1051664"/>
    <lineage>
        <taxon>Eukaryota</taxon>
        <taxon>Metazoa</taxon>
        <taxon>Chordata</taxon>
        <taxon>Craniata</taxon>
        <taxon>Vertebrata</taxon>
        <taxon>Euteleostomi</taxon>
        <taxon>Actinopterygii</taxon>
        <taxon>Neopterygii</taxon>
        <taxon>Teleostei</taxon>
        <taxon>Neoteleostei</taxon>
        <taxon>Acanthomorphata</taxon>
        <taxon>Ovalentaria</taxon>
        <taxon>Atherinomorphae</taxon>
        <taxon>Cyprinodontiformes</taxon>
        <taxon>Nothobranchiidae</taxon>
        <taxon>Nothobranchius</taxon>
    </lineage>
</organism>
<feature type="non-terminal residue" evidence="2">
    <location>
        <position position="1"/>
    </location>
</feature>
<dbReference type="EMBL" id="HADZ01004957">
    <property type="protein sequence ID" value="SBP68898.1"/>
    <property type="molecule type" value="Transcribed_RNA"/>
</dbReference>
<protein>
    <submittedName>
        <fullName evidence="2">Epithelial splicing regulatory protein 1</fullName>
    </submittedName>
</protein>
<feature type="non-terminal residue" evidence="2">
    <location>
        <position position="67"/>
    </location>
</feature>